<proteinExistence type="predicted"/>
<evidence type="ECO:0000313" key="4">
    <source>
        <dbReference type="Proteomes" id="UP001149074"/>
    </source>
</evidence>
<keyword evidence="4" id="KW-1185">Reference proteome</keyword>
<dbReference type="GO" id="GO:0003700">
    <property type="term" value="F:DNA-binding transcription factor activity"/>
    <property type="evidence" value="ECO:0007669"/>
    <property type="project" value="TreeGrafter"/>
</dbReference>
<name>A0A9W9EZA0_9EURO</name>
<evidence type="ECO:0000256" key="1">
    <source>
        <dbReference type="ARBA" id="ARBA00004123"/>
    </source>
</evidence>
<dbReference type="Proteomes" id="UP001149074">
    <property type="component" value="Unassembled WGS sequence"/>
</dbReference>
<dbReference type="GO" id="GO:0005634">
    <property type="term" value="C:nucleus"/>
    <property type="evidence" value="ECO:0007669"/>
    <property type="project" value="UniProtKB-SubCell"/>
</dbReference>
<keyword evidence="2" id="KW-0539">Nucleus</keyword>
<evidence type="ECO:0008006" key="5">
    <source>
        <dbReference type="Google" id="ProtNLM"/>
    </source>
</evidence>
<reference evidence="3" key="2">
    <citation type="journal article" date="2023" name="IMA Fungus">
        <title>Comparative genomic study of the Penicillium genus elucidates a diverse pangenome and 15 lateral gene transfer events.</title>
        <authorList>
            <person name="Petersen C."/>
            <person name="Sorensen T."/>
            <person name="Nielsen M.R."/>
            <person name="Sondergaard T.E."/>
            <person name="Sorensen J.L."/>
            <person name="Fitzpatrick D.A."/>
            <person name="Frisvad J.C."/>
            <person name="Nielsen K.L."/>
        </authorList>
    </citation>
    <scope>NUCLEOTIDE SEQUENCE</scope>
    <source>
        <strain evidence="3">IBT 30761</strain>
    </source>
</reference>
<dbReference type="PANTHER" id="PTHR37534">
    <property type="entry name" value="TRANSCRIPTIONAL ACTIVATOR PROTEIN UGA3"/>
    <property type="match status" value="1"/>
</dbReference>
<reference evidence="3" key="1">
    <citation type="submission" date="2022-11" db="EMBL/GenBank/DDBJ databases">
        <authorList>
            <person name="Petersen C."/>
        </authorList>
    </citation>
    <scope>NUCLEOTIDE SEQUENCE</scope>
    <source>
        <strain evidence="3">IBT 30761</strain>
    </source>
</reference>
<dbReference type="GO" id="GO:0000976">
    <property type="term" value="F:transcription cis-regulatory region binding"/>
    <property type="evidence" value="ECO:0007669"/>
    <property type="project" value="TreeGrafter"/>
</dbReference>
<evidence type="ECO:0000313" key="3">
    <source>
        <dbReference type="EMBL" id="KAJ5090697.1"/>
    </source>
</evidence>
<dbReference type="RefSeq" id="XP_056472678.1">
    <property type="nucleotide sequence ID" value="XM_056621872.1"/>
</dbReference>
<organism evidence="3 4">
    <name type="scientific">Penicillium argentinense</name>
    <dbReference type="NCBI Taxonomy" id="1131581"/>
    <lineage>
        <taxon>Eukaryota</taxon>
        <taxon>Fungi</taxon>
        <taxon>Dikarya</taxon>
        <taxon>Ascomycota</taxon>
        <taxon>Pezizomycotina</taxon>
        <taxon>Eurotiomycetes</taxon>
        <taxon>Eurotiomycetidae</taxon>
        <taxon>Eurotiales</taxon>
        <taxon>Aspergillaceae</taxon>
        <taxon>Penicillium</taxon>
    </lineage>
</organism>
<gene>
    <name evidence="3" type="ORF">N7532_009381</name>
</gene>
<comment type="caution">
    <text evidence="3">The sequence shown here is derived from an EMBL/GenBank/DDBJ whole genome shotgun (WGS) entry which is preliminary data.</text>
</comment>
<accession>A0A9W9EZA0</accession>
<dbReference type="OrthoDB" id="288726at2759"/>
<dbReference type="InterPro" id="IPR021858">
    <property type="entry name" value="Fun_TF"/>
</dbReference>
<feature type="non-terminal residue" evidence="3">
    <location>
        <position position="423"/>
    </location>
</feature>
<dbReference type="AlphaFoldDB" id="A0A9W9EZA0"/>
<dbReference type="GO" id="GO:0045944">
    <property type="term" value="P:positive regulation of transcription by RNA polymerase II"/>
    <property type="evidence" value="ECO:0007669"/>
    <property type="project" value="TreeGrafter"/>
</dbReference>
<sequence length="423" mass="47755">PRLPTLSIHLSQPSSVLNSTSRLLLHHFITEASKISSSAYIRDQICRTILPMTHQSESLLYATMAFSSLHRYTLLNELPNRFLPEDLVASLIASSMRCLRRDLEIPGYPVQPLLHTIRTLCHCEIFSGRANSSWRVHVNGAGAMFAQLASRRDLDESEYSFWLWSRWFWSIQALSAVTDIGTLSALTSSESTAQECNESYFFDTYTGYSSDLNPMLMEIGSMVHQEASSESGDGFDIPIDDFQRQEKANILECSIKRMIARDKDRGLKLPDHVSLSPETTRQFQASNTAYQYSSLLHLYKRVKGLPTLSPVVQCCVRAILDSVSSIIPVTTLSPWILLTTPIYTAGADDSILSCEAMGQDRQLVRELLQELYFNLHIRNILRALEILEQRWEDLDNSSSLLLGSLRSCKAEVDKAEGLDFIPY</sequence>
<comment type="subcellular location">
    <subcellularLocation>
        <location evidence="1">Nucleus</location>
    </subcellularLocation>
</comment>
<dbReference type="GeneID" id="81360851"/>
<dbReference type="PANTHER" id="PTHR37534:SF15">
    <property type="entry name" value="ZN(II)2CYS6 TRANSCRIPTION FACTOR (EUROFUNG)"/>
    <property type="match status" value="1"/>
</dbReference>
<protein>
    <recommendedName>
        <fullName evidence="5">Transcription factor domain-containing protein</fullName>
    </recommendedName>
</protein>
<dbReference type="EMBL" id="JAPQKI010000009">
    <property type="protein sequence ID" value="KAJ5090697.1"/>
    <property type="molecule type" value="Genomic_DNA"/>
</dbReference>
<evidence type="ECO:0000256" key="2">
    <source>
        <dbReference type="ARBA" id="ARBA00023242"/>
    </source>
</evidence>
<dbReference type="Pfam" id="PF11951">
    <property type="entry name" value="Fungal_trans_2"/>
    <property type="match status" value="1"/>
</dbReference>